<evidence type="ECO:0000313" key="7">
    <source>
        <dbReference type="Proteomes" id="UP000199759"/>
    </source>
</evidence>
<proteinExistence type="predicted"/>
<evidence type="ECO:0000259" key="5">
    <source>
        <dbReference type="Pfam" id="PF03717"/>
    </source>
</evidence>
<dbReference type="Gene3D" id="3.90.1310.10">
    <property type="entry name" value="Penicillin-binding protein 2a (Domain 2)"/>
    <property type="match status" value="1"/>
</dbReference>
<accession>A0A1G9SEU9</accession>
<evidence type="ECO:0000259" key="4">
    <source>
        <dbReference type="Pfam" id="PF00905"/>
    </source>
</evidence>
<dbReference type="PANTHER" id="PTHR30627">
    <property type="entry name" value="PEPTIDOGLYCAN D,D-TRANSPEPTIDASE"/>
    <property type="match status" value="1"/>
</dbReference>
<dbReference type="Gene3D" id="3.40.710.10">
    <property type="entry name" value="DD-peptidase/beta-lactamase superfamily"/>
    <property type="match status" value="1"/>
</dbReference>
<dbReference type="Gene3D" id="3.30.450.330">
    <property type="match status" value="1"/>
</dbReference>
<reference evidence="6 7" key="1">
    <citation type="submission" date="2016-10" db="EMBL/GenBank/DDBJ databases">
        <authorList>
            <person name="de Groot N.N."/>
        </authorList>
    </citation>
    <scope>NUCLEOTIDE SEQUENCE [LARGE SCALE GENOMIC DNA]</scope>
    <source>
        <strain evidence="6 7">DSM 16077</strain>
    </source>
</reference>
<dbReference type="OrthoDB" id="9789078at2"/>
<name>A0A1G9SEU9_9PROT</name>
<gene>
    <name evidence="6" type="ORF">SAMN04488568_10975</name>
</gene>
<keyword evidence="7" id="KW-1185">Reference proteome</keyword>
<dbReference type="GO" id="GO:0008658">
    <property type="term" value="F:penicillin binding"/>
    <property type="evidence" value="ECO:0007669"/>
    <property type="project" value="InterPro"/>
</dbReference>
<dbReference type="SUPFAM" id="SSF56519">
    <property type="entry name" value="Penicillin binding protein dimerisation domain"/>
    <property type="match status" value="1"/>
</dbReference>
<dbReference type="PANTHER" id="PTHR30627:SF1">
    <property type="entry name" value="PEPTIDOGLYCAN D,D-TRANSPEPTIDASE FTSI"/>
    <property type="match status" value="1"/>
</dbReference>
<keyword evidence="2" id="KW-0645">Protease</keyword>
<protein>
    <submittedName>
        <fullName evidence="6">Cell division protein FtsI (Penicillin-binding protein 3)</fullName>
    </submittedName>
</protein>
<feature type="domain" description="Penicillin-binding protein transpeptidase" evidence="4">
    <location>
        <begin position="253"/>
        <end position="536"/>
    </location>
</feature>
<sequence>MRWWPFRRQVSAESRSVGPPPMAEAAPADMSRLLRIESTEIKALDAARGRLKIVGLSLALCFGVLGLRAIELAVTSPAHAAATRPVLAETTRGDLFDRTGQVLATTLQTHSLFADPSLVWDAAETAEALAGVLPDLDVEAVTRDLSSHRRFVWVRRNLTPRQRQAVFSLGLPGLDFRLEPRRVYPRGRLAAHIVGYTDRDLHGLAGAERSFDAALSSSDGRPVALSIDMGVQFHLDEVLRTTMDEFSALAASGIVMNVRTGEIVGMVSLPDYDPNRPNDASNDERLNRSAQSVYEMGSTFKAFTVAMALESGAATLESGFDATEPLQIGGHTIHDFHGENRWLTLSEIFIHSSNIGSSRIALEVGSEGQREFLGRMRLLERAPIELAESADPLLPRNWGPTETATISYGHGLAVSPIATIAAFAAIANDGIYVAPTLQPVAADETIVGERVMEASAARDVMALMRENVTDGTGGRAEAPGYLVAGKTGTAEKPSRGGYDRNRLISSFSAVFPYDDPQYAILVLLDEPHGNESTHGYSTGGWTAAPAVGQIVSRIAPILGVDRSDADHNERAALVRAALMPEAIP</sequence>
<dbReference type="GO" id="GO:0005886">
    <property type="term" value="C:plasma membrane"/>
    <property type="evidence" value="ECO:0007669"/>
    <property type="project" value="TreeGrafter"/>
</dbReference>
<dbReference type="InterPro" id="IPR012338">
    <property type="entry name" value="Beta-lactam/transpept-like"/>
</dbReference>
<dbReference type="InterPro" id="IPR001460">
    <property type="entry name" value="PCN-bd_Tpept"/>
</dbReference>
<dbReference type="STRING" id="144026.SAMN04488568_10975"/>
<keyword evidence="2" id="KW-0121">Carboxypeptidase</keyword>
<dbReference type="EMBL" id="FNHG01000009">
    <property type="protein sequence ID" value="SDM33827.1"/>
    <property type="molecule type" value="Genomic_DNA"/>
</dbReference>
<evidence type="ECO:0000313" key="6">
    <source>
        <dbReference type="EMBL" id="SDM33827.1"/>
    </source>
</evidence>
<dbReference type="AlphaFoldDB" id="A0A1G9SEU9"/>
<dbReference type="Proteomes" id="UP000199759">
    <property type="component" value="Unassembled WGS sequence"/>
</dbReference>
<keyword evidence="2" id="KW-0378">Hydrolase</keyword>
<dbReference type="InterPro" id="IPR036138">
    <property type="entry name" value="PBP_dimer_sf"/>
</dbReference>
<evidence type="ECO:0000256" key="3">
    <source>
        <dbReference type="ARBA" id="ARBA00023136"/>
    </source>
</evidence>
<feature type="domain" description="Penicillin-binding protein dimerisation" evidence="5">
    <location>
        <begin position="90"/>
        <end position="199"/>
    </location>
</feature>
<organism evidence="6 7">
    <name type="scientific">Maricaulis salignorans</name>
    <dbReference type="NCBI Taxonomy" id="144026"/>
    <lineage>
        <taxon>Bacteria</taxon>
        <taxon>Pseudomonadati</taxon>
        <taxon>Pseudomonadota</taxon>
        <taxon>Alphaproteobacteria</taxon>
        <taxon>Maricaulales</taxon>
        <taxon>Maricaulaceae</taxon>
        <taxon>Maricaulis</taxon>
    </lineage>
</organism>
<dbReference type="GO" id="GO:0004180">
    <property type="term" value="F:carboxypeptidase activity"/>
    <property type="evidence" value="ECO:0007669"/>
    <property type="project" value="UniProtKB-KW"/>
</dbReference>
<keyword evidence="3" id="KW-0472">Membrane</keyword>
<keyword evidence="6" id="KW-0132">Cell division</keyword>
<evidence type="ECO:0000256" key="2">
    <source>
        <dbReference type="ARBA" id="ARBA00022645"/>
    </source>
</evidence>
<evidence type="ECO:0000256" key="1">
    <source>
        <dbReference type="ARBA" id="ARBA00004370"/>
    </source>
</evidence>
<keyword evidence="6" id="KW-0131">Cell cycle</keyword>
<comment type="subcellular location">
    <subcellularLocation>
        <location evidence="1">Membrane</location>
    </subcellularLocation>
</comment>
<dbReference type="GO" id="GO:0051301">
    <property type="term" value="P:cell division"/>
    <property type="evidence" value="ECO:0007669"/>
    <property type="project" value="UniProtKB-KW"/>
</dbReference>
<dbReference type="SUPFAM" id="SSF56601">
    <property type="entry name" value="beta-lactamase/transpeptidase-like"/>
    <property type="match status" value="1"/>
</dbReference>
<dbReference type="InterPro" id="IPR005311">
    <property type="entry name" value="PBP_dimer"/>
</dbReference>
<dbReference type="Pfam" id="PF03717">
    <property type="entry name" value="PBP_dimer"/>
    <property type="match status" value="1"/>
</dbReference>
<dbReference type="InterPro" id="IPR050515">
    <property type="entry name" value="Beta-lactam/transpept"/>
</dbReference>
<dbReference type="GO" id="GO:0071555">
    <property type="term" value="P:cell wall organization"/>
    <property type="evidence" value="ECO:0007669"/>
    <property type="project" value="TreeGrafter"/>
</dbReference>
<dbReference type="Pfam" id="PF00905">
    <property type="entry name" value="Transpeptidase"/>
    <property type="match status" value="1"/>
</dbReference>